<proteinExistence type="predicted"/>
<dbReference type="AlphaFoldDB" id="A0AAW9CQ08"/>
<dbReference type="Proteomes" id="UP001272137">
    <property type="component" value="Unassembled WGS sequence"/>
</dbReference>
<sequence length="53" mass="5737">MRVAAALAWHAAQTACAGALDAAARRYRARRARVTCRAGVIGAAWREKVRRTA</sequence>
<name>A0AAW9CQ08_BURTH</name>
<organism evidence="1 2">
    <name type="scientific">Burkholderia thailandensis</name>
    <dbReference type="NCBI Taxonomy" id="57975"/>
    <lineage>
        <taxon>Bacteria</taxon>
        <taxon>Pseudomonadati</taxon>
        <taxon>Pseudomonadota</taxon>
        <taxon>Betaproteobacteria</taxon>
        <taxon>Burkholderiales</taxon>
        <taxon>Burkholderiaceae</taxon>
        <taxon>Burkholderia</taxon>
        <taxon>pseudomallei group</taxon>
    </lineage>
</organism>
<dbReference type="EMBL" id="QXCT01000001">
    <property type="protein sequence ID" value="MDW9251701.1"/>
    <property type="molecule type" value="Genomic_DNA"/>
</dbReference>
<comment type="caution">
    <text evidence="1">The sequence shown here is derived from an EMBL/GenBank/DDBJ whole genome shotgun (WGS) entry which is preliminary data.</text>
</comment>
<protein>
    <recommendedName>
        <fullName evidence="3">Lipoprotein</fullName>
    </recommendedName>
</protein>
<gene>
    <name evidence="1" type="ORF">C7S16_7019</name>
</gene>
<reference evidence="1" key="1">
    <citation type="submission" date="2018-08" db="EMBL/GenBank/DDBJ databases">
        <title>Identification of Burkholderia cepacia strains that express a Burkholderia pseudomallei-like capsular polysaccharide.</title>
        <authorList>
            <person name="Burtnick M.N."/>
            <person name="Vongsouvath M."/>
            <person name="Newton P."/>
            <person name="Wuthiekanun V."/>
            <person name="Limmathurotsakul D."/>
            <person name="Brett P.J."/>
            <person name="Chantratita N."/>
            <person name="Dance D.A."/>
        </authorList>
    </citation>
    <scope>NUCLEOTIDE SEQUENCE</scope>
    <source>
        <strain evidence="1">SBXCC001</strain>
    </source>
</reference>
<evidence type="ECO:0008006" key="3">
    <source>
        <dbReference type="Google" id="ProtNLM"/>
    </source>
</evidence>
<evidence type="ECO:0000313" key="1">
    <source>
        <dbReference type="EMBL" id="MDW9251701.1"/>
    </source>
</evidence>
<accession>A0AAW9CQ08</accession>
<evidence type="ECO:0000313" key="2">
    <source>
        <dbReference type="Proteomes" id="UP001272137"/>
    </source>
</evidence>